<keyword evidence="1" id="KW-0812">Transmembrane</keyword>
<accession>A0A0R3RK43</accession>
<proteinExistence type="predicted"/>
<reference evidence="3" key="1">
    <citation type="submission" date="2017-02" db="UniProtKB">
        <authorList>
            <consortium name="WormBaseParasite"/>
        </authorList>
    </citation>
    <scope>IDENTIFICATION</scope>
</reference>
<organism evidence="2 3">
    <name type="scientific">Elaeophora elaphi</name>
    <dbReference type="NCBI Taxonomy" id="1147741"/>
    <lineage>
        <taxon>Eukaryota</taxon>
        <taxon>Metazoa</taxon>
        <taxon>Ecdysozoa</taxon>
        <taxon>Nematoda</taxon>
        <taxon>Chromadorea</taxon>
        <taxon>Rhabditida</taxon>
        <taxon>Spirurina</taxon>
        <taxon>Spiruromorpha</taxon>
        <taxon>Filarioidea</taxon>
        <taxon>Onchocercidae</taxon>
        <taxon>Elaeophora</taxon>
    </lineage>
</organism>
<sequence length="65" mass="7434">MNEGREEIEKNIEVDINWWSYREFVDEVISGLKTMHYLLIASAALLMFACLAASFGANGYQVINF</sequence>
<protein>
    <submittedName>
        <fullName evidence="3">Transmembrane protein 18</fullName>
    </submittedName>
</protein>
<evidence type="ECO:0000256" key="1">
    <source>
        <dbReference type="SAM" id="Phobius"/>
    </source>
</evidence>
<name>A0A0R3RK43_9BILA</name>
<keyword evidence="1" id="KW-0472">Membrane</keyword>
<feature type="transmembrane region" description="Helical" evidence="1">
    <location>
        <begin position="37"/>
        <end position="57"/>
    </location>
</feature>
<dbReference type="Proteomes" id="UP000050640">
    <property type="component" value="Unplaced"/>
</dbReference>
<evidence type="ECO:0000313" key="2">
    <source>
        <dbReference type="Proteomes" id="UP000050640"/>
    </source>
</evidence>
<dbReference type="AlphaFoldDB" id="A0A0R3RK43"/>
<dbReference type="WBParaSite" id="EEL_0000185201-mRNA-1">
    <property type="protein sequence ID" value="EEL_0000185201-mRNA-1"/>
    <property type="gene ID" value="EEL_0000185201"/>
</dbReference>
<keyword evidence="1" id="KW-1133">Transmembrane helix</keyword>
<evidence type="ECO:0000313" key="3">
    <source>
        <dbReference type="WBParaSite" id="EEL_0000185201-mRNA-1"/>
    </source>
</evidence>
<keyword evidence="2" id="KW-1185">Reference proteome</keyword>